<dbReference type="Pfam" id="PF01636">
    <property type="entry name" value="APH"/>
    <property type="match status" value="1"/>
</dbReference>
<feature type="domain" description="Aminoglycoside phosphotransferase" evidence="1">
    <location>
        <begin position="43"/>
        <end position="273"/>
    </location>
</feature>
<reference evidence="2" key="1">
    <citation type="submission" date="2021-01" db="EMBL/GenBank/DDBJ databases">
        <title>Whole genome shotgun sequence of Spirilliplanes yamanashiensis NBRC 15828.</title>
        <authorList>
            <person name="Komaki H."/>
            <person name="Tamura T."/>
        </authorList>
    </citation>
    <scope>NUCLEOTIDE SEQUENCE</scope>
    <source>
        <strain evidence="2">NBRC 15828</strain>
    </source>
</reference>
<dbReference type="RefSeq" id="WP_203939981.1">
    <property type="nucleotide sequence ID" value="NZ_BAAAGJ010000005.1"/>
</dbReference>
<organism evidence="2 3">
    <name type="scientific">Spirilliplanes yamanashiensis</name>
    <dbReference type="NCBI Taxonomy" id="42233"/>
    <lineage>
        <taxon>Bacteria</taxon>
        <taxon>Bacillati</taxon>
        <taxon>Actinomycetota</taxon>
        <taxon>Actinomycetes</taxon>
        <taxon>Micromonosporales</taxon>
        <taxon>Micromonosporaceae</taxon>
        <taxon>Spirilliplanes</taxon>
    </lineage>
</organism>
<accession>A0A8J3YA05</accession>
<dbReference type="InterPro" id="IPR002575">
    <property type="entry name" value="Aminoglycoside_PTrfase"/>
</dbReference>
<gene>
    <name evidence="2" type="ORF">Sya03_41130</name>
</gene>
<dbReference type="AlphaFoldDB" id="A0A8J3YA05"/>
<name>A0A8J3YA05_9ACTN</name>
<keyword evidence="3" id="KW-1185">Reference proteome</keyword>
<dbReference type="EMBL" id="BOOY01000029">
    <property type="protein sequence ID" value="GIJ04761.1"/>
    <property type="molecule type" value="Genomic_DNA"/>
</dbReference>
<dbReference type="InterPro" id="IPR011009">
    <property type="entry name" value="Kinase-like_dom_sf"/>
</dbReference>
<evidence type="ECO:0000259" key="1">
    <source>
        <dbReference type="Pfam" id="PF01636"/>
    </source>
</evidence>
<dbReference type="Gene3D" id="3.90.1200.10">
    <property type="match status" value="1"/>
</dbReference>
<protein>
    <recommendedName>
        <fullName evidence="1">Aminoglycoside phosphotransferase domain-containing protein</fullName>
    </recommendedName>
</protein>
<dbReference type="Proteomes" id="UP000652013">
    <property type="component" value="Unassembled WGS sequence"/>
</dbReference>
<proteinExistence type="predicted"/>
<dbReference type="PANTHER" id="PTHR21310:SF15">
    <property type="entry name" value="AMINOGLYCOSIDE PHOSPHOTRANSFERASE DOMAIN-CONTAINING PROTEIN"/>
    <property type="match status" value="1"/>
</dbReference>
<dbReference type="PANTHER" id="PTHR21310">
    <property type="entry name" value="AMINOGLYCOSIDE PHOSPHOTRANSFERASE-RELATED-RELATED"/>
    <property type="match status" value="1"/>
</dbReference>
<dbReference type="Gene3D" id="3.30.200.20">
    <property type="entry name" value="Phosphorylase Kinase, domain 1"/>
    <property type="match status" value="1"/>
</dbReference>
<dbReference type="InterPro" id="IPR051678">
    <property type="entry name" value="AGP_Transferase"/>
</dbReference>
<evidence type="ECO:0000313" key="3">
    <source>
        <dbReference type="Proteomes" id="UP000652013"/>
    </source>
</evidence>
<sequence length="319" mass="34311">MRSPTQRALTPTDLTGYLRAALGDAAGIEAAAELGGGGFAAVWGLRLTDGRDVVLKVGPPPGVHLLRYEAGIAAAEARYFRLVADRVPGVPVPEVLAAGDDWLLTRRLPGRPLSELADPSDTATARFELGAALARLHTVTGDRFGYTGAGRTAADTWPAAFAAIIDDLLADAETWRVRLPVPDALIRATVARHAPVLAAVDRPALLHVDLWDGNVLTEHGRLTGLVDGERHLYGDPLLDLVSPALFRRIEDEPGHPLLRGYASAGAPLRLDRRRLALYRTHLYLLMLVEMPSRGITTDRGRRDLLEGLLSAELTALTPP</sequence>
<dbReference type="SUPFAM" id="SSF56112">
    <property type="entry name" value="Protein kinase-like (PK-like)"/>
    <property type="match status" value="1"/>
</dbReference>
<comment type="caution">
    <text evidence="2">The sequence shown here is derived from an EMBL/GenBank/DDBJ whole genome shotgun (WGS) entry which is preliminary data.</text>
</comment>
<evidence type="ECO:0000313" key="2">
    <source>
        <dbReference type="EMBL" id="GIJ04761.1"/>
    </source>
</evidence>